<protein>
    <submittedName>
        <fullName evidence="2">Uncharacterized protein</fullName>
    </submittedName>
</protein>
<dbReference type="AlphaFoldDB" id="A0A200PZM2"/>
<organism evidence="2 3">
    <name type="scientific">Macleaya cordata</name>
    <name type="common">Five-seeded plume-poppy</name>
    <name type="synonym">Bocconia cordata</name>
    <dbReference type="NCBI Taxonomy" id="56857"/>
    <lineage>
        <taxon>Eukaryota</taxon>
        <taxon>Viridiplantae</taxon>
        <taxon>Streptophyta</taxon>
        <taxon>Embryophyta</taxon>
        <taxon>Tracheophyta</taxon>
        <taxon>Spermatophyta</taxon>
        <taxon>Magnoliopsida</taxon>
        <taxon>Ranunculales</taxon>
        <taxon>Papaveraceae</taxon>
        <taxon>Papaveroideae</taxon>
        <taxon>Macleaya</taxon>
    </lineage>
</organism>
<accession>A0A200PZM2</accession>
<evidence type="ECO:0000256" key="1">
    <source>
        <dbReference type="SAM" id="MobiDB-lite"/>
    </source>
</evidence>
<dbReference type="EMBL" id="MVGT01003633">
    <property type="protein sequence ID" value="OVA03646.1"/>
    <property type="molecule type" value="Genomic_DNA"/>
</dbReference>
<reference evidence="2 3" key="1">
    <citation type="journal article" date="2017" name="Mol. Plant">
        <title>The Genome of Medicinal Plant Macleaya cordata Provides New Insights into Benzylisoquinoline Alkaloids Metabolism.</title>
        <authorList>
            <person name="Liu X."/>
            <person name="Liu Y."/>
            <person name="Huang P."/>
            <person name="Ma Y."/>
            <person name="Qing Z."/>
            <person name="Tang Q."/>
            <person name="Cao H."/>
            <person name="Cheng P."/>
            <person name="Zheng Y."/>
            <person name="Yuan Z."/>
            <person name="Zhou Y."/>
            <person name="Liu J."/>
            <person name="Tang Z."/>
            <person name="Zhuo Y."/>
            <person name="Zhang Y."/>
            <person name="Yu L."/>
            <person name="Huang J."/>
            <person name="Yang P."/>
            <person name="Peng Q."/>
            <person name="Zhang J."/>
            <person name="Jiang W."/>
            <person name="Zhang Z."/>
            <person name="Lin K."/>
            <person name="Ro D.K."/>
            <person name="Chen X."/>
            <person name="Xiong X."/>
            <person name="Shang Y."/>
            <person name="Huang S."/>
            <person name="Zeng J."/>
        </authorList>
    </citation>
    <scope>NUCLEOTIDE SEQUENCE [LARGE SCALE GENOMIC DNA]</scope>
    <source>
        <strain evidence="3">cv. BLH2017</strain>
        <tissue evidence="2">Root</tissue>
    </source>
</reference>
<dbReference type="InParanoid" id="A0A200PZM2"/>
<gene>
    <name evidence="2" type="ORF">BVC80_1273g4</name>
</gene>
<name>A0A200PZM2_MACCD</name>
<feature type="region of interest" description="Disordered" evidence="1">
    <location>
        <begin position="1"/>
        <end position="20"/>
    </location>
</feature>
<evidence type="ECO:0000313" key="3">
    <source>
        <dbReference type="Proteomes" id="UP000195402"/>
    </source>
</evidence>
<comment type="caution">
    <text evidence="2">The sequence shown here is derived from an EMBL/GenBank/DDBJ whole genome shotgun (WGS) entry which is preliminary data.</text>
</comment>
<evidence type="ECO:0000313" key="2">
    <source>
        <dbReference type="EMBL" id="OVA03646.1"/>
    </source>
</evidence>
<sequence length="79" mass="9011">MASEANDRMDPIPTRVDPKEASKYIGHKALALMAFSPKRFQGHESDLLSKNAYRRILEKFIPFGCMNKGSSTTHQMKRQ</sequence>
<keyword evidence="3" id="KW-1185">Reference proteome</keyword>
<dbReference type="Proteomes" id="UP000195402">
    <property type="component" value="Unassembled WGS sequence"/>
</dbReference>
<proteinExistence type="predicted"/>